<organism evidence="1 2">
    <name type="scientific">Aureobasidium pullulans</name>
    <name type="common">Black yeast</name>
    <name type="synonym">Pullularia pullulans</name>
    <dbReference type="NCBI Taxonomy" id="5580"/>
    <lineage>
        <taxon>Eukaryota</taxon>
        <taxon>Fungi</taxon>
        <taxon>Dikarya</taxon>
        <taxon>Ascomycota</taxon>
        <taxon>Pezizomycotina</taxon>
        <taxon>Dothideomycetes</taxon>
        <taxon>Dothideomycetidae</taxon>
        <taxon>Dothideales</taxon>
        <taxon>Saccotheciaceae</taxon>
        <taxon>Aureobasidium</taxon>
    </lineage>
</organism>
<keyword evidence="2" id="KW-1185">Reference proteome</keyword>
<comment type="caution">
    <text evidence="1">The sequence shown here is derived from an EMBL/GenBank/DDBJ whole genome shotgun (WGS) entry which is preliminary data.</text>
</comment>
<dbReference type="Proteomes" id="UP001341245">
    <property type="component" value="Unassembled WGS sequence"/>
</dbReference>
<dbReference type="EMBL" id="JASGXD010000001">
    <property type="protein sequence ID" value="KAK6008394.1"/>
    <property type="molecule type" value="Genomic_DNA"/>
</dbReference>
<protein>
    <submittedName>
        <fullName evidence="1">Uncharacterized protein</fullName>
    </submittedName>
</protein>
<gene>
    <name evidence="1" type="ORF">QM012_000297</name>
</gene>
<reference evidence="1 2" key="1">
    <citation type="submission" date="2023-11" db="EMBL/GenBank/DDBJ databases">
        <title>Draft genome sequence and annotation of the polyextremotolerant black yeast-like fungus Aureobasidium pullulans NRRL 62042.</title>
        <authorList>
            <person name="Dielentheis-Frenken M.R.E."/>
            <person name="Wibberg D."/>
            <person name="Blank L.M."/>
            <person name="Tiso T."/>
        </authorList>
    </citation>
    <scope>NUCLEOTIDE SEQUENCE [LARGE SCALE GENOMIC DNA]</scope>
    <source>
        <strain evidence="1 2">NRRL 62042</strain>
    </source>
</reference>
<evidence type="ECO:0000313" key="1">
    <source>
        <dbReference type="EMBL" id="KAK6008394.1"/>
    </source>
</evidence>
<sequence>MNNPLSAFKDEEVMLADGKQRNTTPLSEMTEWREKGMMVKNGLGQGRGSWD</sequence>
<proteinExistence type="predicted"/>
<accession>A0ABR0TW04</accession>
<evidence type="ECO:0000313" key="2">
    <source>
        <dbReference type="Proteomes" id="UP001341245"/>
    </source>
</evidence>
<name>A0ABR0TW04_AURPU</name>